<evidence type="ECO:0000313" key="2">
    <source>
        <dbReference type="EMBL" id="RAP67661.1"/>
    </source>
</evidence>
<protein>
    <submittedName>
        <fullName evidence="2">Amino acid permease domain protein</fullName>
    </submittedName>
</protein>
<sequence length="72" mass="7930">MASGAICIIAIFSDGWINLQDMSLTAAMITMAVFGTIMMYIISILSLFRLRRQSWSAGRVRQGGVNSDPAFR</sequence>
<reference evidence="2" key="1">
    <citation type="submission" date="2018-04" db="EMBL/GenBank/DDBJ databases">
        <title>Genomes of the Obligate Erwinia dacicola and Facultative Enterobacter sp. OLF Endosymbionts of the Olive Fruit fly, Bactrocera oleae.</title>
        <authorList>
            <person name="Estes A.M."/>
            <person name="Hearn D.J."/>
            <person name="Agarwal S."/>
            <person name="Pierson E.A."/>
            <person name="Dunning-Hotopp J.C."/>
        </authorList>
    </citation>
    <scope>NUCLEOTIDE SEQUENCE [LARGE SCALE GENOMIC DNA]</scope>
    <source>
        <strain evidence="2">Oroville</strain>
    </source>
</reference>
<name>A0A328TEI5_9GAMM</name>
<organism evidence="2 3">
    <name type="scientific">Candidatus Erwinia dacicola</name>
    <dbReference type="NCBI Taxonomy" id="252393"/>
    <lineage>
        <taxon>Bacteria</taxon>
        <taxon>Pseudomonadati</taxon>
        <taxon>Pseudomonadota</taxon>
        <taxon>Gammaproteobacteria</taxon>
        <taxon>Enterobacterales</taxon>
        <taxon>Erwiniaceae</taxon>
        <taxon>Erwinia</taxon>
    </lineage>
</organism>
<comment type="caution">
    <text evidence="2">The sequence shown here is derived from an EMBL/GenBank/DDBJ whole genome shotgun (WGS) entry which is preliminary data.</text>
</comment>
<feature type="non-terminal residue" evidence="2">
    <location>
        <position position="72"/>
    </location>
</feature>
<keyword evidence="1" id="KW-0472">Membrane</keyword>
<accession>A0A328TEI5</accession>
<dbReference type="AlphaFoldDB" id="A0A328TEI5"/>
<feature type="transmembrane region" description="Helical" evidence="1">
    <location>
        <begin position="24"/>
        <end position="48"/>
    </location>
</feature>
<evidence type="ECO:0000313" key="3">
    <source>
        <dbReference type="Proteomes" id="UP000244334"/>
    </source>
</evidence>
<dbReference type="EMBL" id="LJAM02000888">
    <property type="protein sequence ID" value="RAP67661.1"/>
    <property type="molecule type" value="Genomic_DNA"/>
</dbReference>
<keyword evidence="3" id="KW-1185">Reference proteome</keyword>
<keyword evidence="1" id="KW-0812">Transmembrane</keyword>
<proteinExistence type="predicted"/>
<keyword evidence="1" id="KW-1133">Transmembrane helix</keyword>
<gene>
    <name evidence="2" type="ORF">ACZ87_03928</name>
</gene>
<evidence type="ECO:0000256" key="1">
    <source>
        <dbReference type="SAM" id="Phobius"/>
    </source>
</evidence>
<dbReference type="Proteomes" id="UP000244334">
    <property type="component" value="Unassembled WGS sequence"/>
</dbReference>